<feature type="binding site" evidence="12">
    <location>
        <begin position="93"/>
        <end position="97"/>
    </location>
    <ligand>
        <name>ATP</name>
        <dbReference type="ChEBI" id="CHEBI:30616"/>
    </ligand>
</feature>
<dbReference type="InterPro" id="IPR027417">
    <property type="entry name" value="P-loop_NTPase"/>
</dbReference>
<dbReference type="Gene3D" id="3.90.1440.10">
    <property type="entry name" value="SecA, preprotein cross-linking domain"/>
    <property type="match status" value="1"/>
</dbReference>
<dbReference type="Gene3D" id="3.40.50.300">
    <property type="entry name" value="P-loop containing nucleotide triphosphate hydrolases"/>
    <property type="match status" value="2"/>
</dbReference>
<keyword evidence="16" id="KW-1185">Reference proteome</keyword>
<evidence type="ECO:0000256" key="10">
    <source>
        <dbReference type="ARBA" id="ARBA00023010"/>
    </source>
</evidence>
<evidence type="ECO:0000256" key="4">
    <source>
        <dbReference type="ARBA" id="ARBA00022475"/>
    </source>
</evidence>
<dbReference type="GO" id="GO:0006605">
    <property type="term" value="P:protein targeting"/>
    <property type="evidence" value="ECO:0007669"/>
    <property type="project" value="UniProtKB-UniRule"/>
</dbReference>
<reference evidence="15 16" key="1">
    <citation type="submission" date="2018-12" db="EMBL/GenBank/DDBJ databases">
        <authorList>
            <consortium name="Pathogen Informatics"/>
        </authorList>
    </citation>
    <scope>NUCLEOTIDE SEQUENCE [LARGE SCALE GENOMIC DNA]</scope>
    <source>
        <strain evidence="15 16">NCTC12967</strain>
    </source>
</reference>
<dbReference type="InterPro" id="IPR011130">
    <property type="entry name" value="SecA_preprotein_X-link_dom"/>
</dbReference>
<evidence type="ECO:0000313" key="15">
    <source>
        <dbReference type="EMBL" id="VEH71675.1"/>
    </source>
</evidence>
<comment type="similarity">
    <text evidence="2 12">Belongs to the SecA family.</text>
</comment>
<dbReference type="SUPFAM" id="SSF81767">
    <property type="entry name" value="Pre-protein crosslinking domain of SecA"/>
    <property type="match status" value="1"/>
</dbReference>
<keyword evidence="3 12" id="KW-0813">Transport</keyword>
<keyword evidence="6 12" id="KW-0547">Nucleotide-binding</keyword>
<keyword evidence="10 12" id="KW-0811">Translocation</keyword>
<dbReference type="SUPFAM" id="SSF81886">
    <property type="entry name" value="Helical scaffold and wing domains of SecA"/>
    <property type="match status" value="1"/>
</dbReference>
<sequence>MPLTSVADRLRESMWRSANDKRLKRLQRVVDAMPENPPEAPTSFDATSDAELAGFLAVAGEVAGREVGLDPFPNQYLAAAALLRGFSIELATGEGKTLVGAMAAAGWALEGRHVHVLTANDYLAARDADWMGPLYRGLGLTCAAVQADQDLTARQTAYAADITYSSVAEAGFDLLRDRLAARPGDRTGARREVVLVDEADAVLLDEARVPLVLAADAEPHRDEHALGLAAYVRGLEAGRDYVVAPDRRTVHLTDDGLRRVEDDHPDRDLFGTDSEFLVSLNLALHAHAALERDVDYLVADDRVWLVSGSRGRVDRLQRWPDGLQLAVEAKEALETAPGLQVLDQLVIAELVGGYDKLVGMSATMRSAEEELESLYGLQVAVIPSHLPCRRNDHPTRLHATSGHRDAALADLVRESGERGRPVLVATQSVRESERIADLLRGLGVECVLLNARNATEEAAIISRAGEAGRVTVSTQMAGRGTDVVPSPEAVDAGGLLVVGVGRFPSARLDDQLRGRAGRQGDPGESVFLASLADRLVTDNDPDHPEPAVVDGGGEVEQCRANRRVLGVVDHAQRVSDGDQRNLRWLSWRYGELLRRQRTHLVEVRETCLEGPEALDRLAEHAPEEVAELDERVGEDELEEGARLALVAAIDAAWSAHLGHAAELREGIHLRVLAREDPLTEFEKEMGAAYQGLSGRILDDAVAALLEAPVVDGRLDLESLGSRIPSATWAYTVTDNELGDDFTRMGRALRRRLTGRG</sequence>
<dbReference type="Pfam" id="PF21090">
    <property type="entry name" value="P-loop_SecA"/>
    <property type="match status" value="2"/>
</dbReference>
<keyword evidence="9 12" id="KW-1278">Translocase</keyword>
<dbReference type="PROSITE" id="PS51196">
    <property type="entry name" value="SECA_MOTOR_DEAD"/>
    <property type="match status" value="1"/>
</dbReference>
<dbReference type="GO" id="GO:0065002">
    <property type="term" value="P:intracellular protein transmembrane transport"/>
    <property type="evidence" value="ECO:0007669"/>
    <property type="project" value="UniProtKB-UniRule"/>
</dbReference>
<dbReference type="GeneID" id="64408401"/>
<gene>
    <name evidence="15" type="primary">secA2</name>
    <name evidence="12" type="synonym">secA</name>
    <name evidence="15" type="ORF">NCTC12967_03001</name>
</gene>
<dbReference type="FunFam" id="3.40.50.300:FF:000429">
    <property type="entry name" value="Preprotein translocase subunit SecA"/>
    <property type="match status" value="1"/>
</dbReference>
<dbReference type="InterPro" id="IPR014018">
    <property type="entry name" value="SecA_motor_DEAD"/>
</dbReference>
<dbReference type="GO" id="GO:0005524">
    <property type="term" value="F:ATP binding"/>
    <property type="evidence" value="ECO:0007669"/>
    <property type="project" value="UniProtKB-UniRule"/>
</dbReference>
<evidence type="ECO:0000313" key="16">
    <source>
        <dbReference type="Proteomes" id="UP000273044"/>
    </source>
</evidence>
<dbReference type="HAMAP" id="MF_01382">
    <property type="entry name" value="SecA"/>
    <property type="match status" value="1"/>
</dbReference>
<comment type="subunit">
    <text evidence="12">Monomer and homodimer. Part of the essential Sec protein translocation apparatus which comprises SecA, SecYEG and auxiliary proteins SecDF. Other proteins may also be involved.</text>
</comment>
<dbReference type="InterPro" id="IPR026389">
    <property type="entry name" value="SecA_Actinobact-type"/>
</dbReference>
<dbReference type="InterPro" id="IPR001650">
    <property type="entry name" value="Helicase_C-like"/>
</dbReference>
<evidence type="ECO:0000256" key="9">
    <source>
        <dbReference type="ARBA" id="ARBA00022967"/>
    </source>
</evidence>
<organism evidence="15 16">
    <name type="scientific">Arachnia propionica</name>
    <dbReference type="NCBI Taxonomy" id="1750"/>
    <lineage>
        <taxon>Bacteria</taxon>
        <taxon>Bacillati</taxon>
        <taxon>Actinomycetota</taxon>
        <taxon>Actinomycetes</taxon>
        <taxon>Propionibacteriales</taxon>
        <taxon>Propionibacteriaceae</taxon>
        <taxon>Arachnia</taxon>
    </lineage>
</organism>
<dbReference type="PANTHER" id="PTHR30612:SF0">
    <property type="entry name" value="CHLOROPLAST PROTEIN-TRANSPORTING ATPASE"/>
    <property type="match status" value="1"/>
</dbReference>
<dbReference type="RefSeq" id="WP_061788110.1">
    <property type="nucleotide sequence ID" value="NZ_CP072386.1"/>
</dbReference>
<dbReference type="GO" id="GO:0031522">
    <property type="term" value="C:cell envelope Sec protein transport complex"/>
    <property type="evidence" value="ECO:0007669"/>
    <property type="project" value="TreeGrafter"/>
</dbReference>
<dbReference type="Proteomes" id="UP000273044">
    <property type="component" value="Chromosome"/>
</dbReference>
<evidence type="ECO:0000259" key="14">
    <source>
        <dbReference type="PROSITE" id="PS51196"/>
    </source>
</evidence>
<comment type="subcellular location">
    <subcellularLocation>
        <location evidence="12">Cell membrane</location>
        <topology evidence="12">Peripheral membrane protein</topology>
        <orientation evidence="12">Cytoplasmic side</orientation>
    </subcellularLocation>
    <subcellularLocation>
        <location evidence="12">Cytoplasm</location>
    </subcellularLocation>
    <subcellularLocation>
        <location evidence="1">Membrane</location>
        <topology evidence="1">Peripheral membrane protein</topology>
    </subcellularLocation>
    <text evidence="12">Distribution is 50-50.</text>
</comment>
<comment type="catalytic activity">
    <reaction evidence="12">
        <text>ATP + H2O + cellular proteinSide 1 = ADP + phosphate + cellular proteinSide 2.</text>
        <dbReference type="EC" id="7.4.2.8"/>
    </reaction>
</comment>
<dbReference type="GO" id="GO:0017038">
    <property type="term" value="P:protein import"/>
    <property type="evidence" value="ECO:0007669"/>
    <property type="project" value="InterPro"/>
</dbReference>
<evidence type="ECO:0000256" key="1">
    <source>
        <dbReference type="ARBA" id="ARBA00004170"/>
    </source>
</evidence>
<dbReference type="GO" id="GO:0005886">
    <property type="term" value="C:plasma membrane"/>
    <property type="evidence" value="ECO:0007669"/>
    <property type="project" value="UniProtKB-SubCell"/>
</dbReference>
<comment type="function">
    <text evidence="12">Part of the Sec protein translocase complex. Interacts with the SecYEG preprotein conducting channel. Has a central role in coupling the hydrolysis of ATP to the transfer of proteins into and across the cell membrane, serving as an ATP-driven molecular motor driving the stepwise translocation of polypeptide chains across the membrane.</text>
</comment>
<dbReference type="InterPro" id="IPR000185">
    <property type="entry name" value="SecA"/>
</dbReference>
<dbReference type="InterPro" id="IPR011116">
    <property type="entry name" value="SecA_Wing/Scaffold"/>
</dbReference>
<dbReference type="EMBL" id="LR134406">
    <property type="protein sequence ID" value="VEH71675.1"/>
    <property type="molecule type" value="Genomic_DNA"/>
</dbReference>
<keyword evidence="11 12" id="KW-0472">Membrane</keyword>
<evidence type="ECO:0000256" key="6">
    <source>
        <dbReference type="ARBA" id="ARBA00022741"/>
    </source>
</evidence>
<evidence type="ECO:0000256" key="8">
    <source>
        <dbReference type="ARBA" id="ARBA00022927"/>
    </source>
</evidence>
<dbReference type="CDD" id="cd17928">
    <property type="entry name" value="DEXDc_SecA"/>
    <property type="match status" value="1"/>
</dbReference>
<feature type="domain" description="Helicase C-terminal" evidence="13">
    <location>
        <begin position="407"/>
        <end position="609"/>
    </location>
</feature>
<keyword evidence="8 12" id="KW-0653">Protein transport</keyword>
<dbReference type="SMART" id="SM00958">
    <property type="entry name" value="SecA_PP_bind"/>
    <property type="match status" value="1"/>
</dbReference>
<evidence type="ECO:0000256" key="2">
    <source>
        <dbReference type="ARBA" id="ARBA00007650"/>
    </source>
</evidence>
<dbReference type="SUPFAM" id="SSF52540">
    <property type="entry name" value="P-loop containing nucleoside triphosphate hydrolases"/>
    <property type="match status" value="2"/>
</dbReference>
<feature type="binding site" evidence="12">
    <location>
        <position position="482"/>
    </location>
    <ligand>
        <name>ATP</name>
        <dbReference type="ChEBI" id="CHEBI:30616"/>
    </ligand>
</feature>
<evidence type="ECO:0000256" key="12">
    <source>
        <dbReference type="HAMAP-Rule" id="MF_01382"/>
    </source>
</evidence>
<dbReference type="GO" id="GO:0008564">
    <property type="term" value="F:protein-exporting ATPase activity"/>
    <property type="evidence" value="ECO:0007669"/>
    <property type="project" value="UniProtKB-EC"/>
</dbReference>
<evidence type="ECO:0000256" key="3">
    <source>
        <dbReference type="ARBA" id="ARBA00022448"/>
    </source>
</evidence>
<dbReference type="GO" id="GO:0043952">
    <property type="term" value="P:protein transport by the Sec complex"/>
    <property type="evidence" value="ECO:0007669"/>
    <property type="project" value="TreeGrafter"/>
</dbReference>
<dbReference type="GO" id="GO:0005829">
    <property type="term" value="C:cytosol"/>
    <property type="evidence" value="ECO:0007669"/>
    <property type="project" value="TreeGrafter"/>
</dbReference>
<keyword evidence="7 12" id="KW-0067">ATP-binding</keyword>
<name>A0A3S4W939_9ACTN</name>
<dbReference type="PRINTS" id="PR00906">
    <property type="entry name" value="SECA"/>
</dbReference>
<dbReference type="Pfam" id="PF01043">
    <property type="entry name" value="SecA_PP_bind"/>
    <property type="match status" value="1"/>
</dbReference>
<dbReference type="Pfam" id="PF07517">
    <property type="entry name" value="SecA_DEAD"/>
    <property type="match status" value="1"/>
</dbReference>
<dbReference type="InterPro" id="IPR044722">
    <property type="entry name" value="SecA_SF2_C"/>
</dbReference>
<keyword evidence="5 12" id="KW-0963">Cytoplasm</keyword>
<protein>
    <recommendedName>
        <fullName evidence="12">Protein translocase subunit SecA</fullName>
        <ecNumber evidence="12">7.4.2.8</ecNumber>
    </recommendedName>
</protein>
<dbReference type="EC" id="7.4.2.8" evidence="12"/>
<dbReference type="InterPro" id="IPR036266">
    <property type="entry name" value="SecA_Wing/Scaffold_sf"/>
</dbReference>
<dbReference type="Gene3D" id="1.10.3060.10">
    <property type="entry name" value="Helical scaffold and wing domains of SecA"/>
    <property type="match status" value="1"/>
</dbReference>
<dbReference type="PROSITE" id="PS51194">
    <property type="entry name" value="HELICASE_CTER"/>
    <property type="match status" value="1"/>
</dbReference>
<evidence type="ECO:0000256" key="5">
    <source>
        <dbReference type="ARBA" id="ARBA00022490"/>
    </source>
</evidence>
<dbReference type="AlphaFoldDB" id="A0A3S4W939"/>
<dbReference type="SMART" id="SM00957">
    <property type="entry name" value="SecA_DEAD"/>
    <property type="match status" value="1"/>
</dbReference>
<dbReference type="PANTHER" id="PTHR30612">
    <property type="entry name" value="SECA INNER MEMBRANE COMPONENT OF SEC PROTEIN SECRETION SYSTEM"/>
    <property type="match status" value="1"/>
</dbReference>
<accession>A0A3S4W939</accession>
<evidence type="ECO:0000259" key="13">
    <source>
        <dbReference type="PROSITE" id="PS51194"/>
    </source>
</evidence>
<dbReference type="InterPro" id="IPR036670">
    <property type="entry name" value="SecA_X-link_sf"/>
</dbReference>
<evidence type="ECO:0000256" key="11">
    <source>
        <dbReference type="ARBA" id="ARBA00023136"/>
    </source>
</evidence>
<dbReference type="NCBIfam" id="TIGR04221">
    <property type="entry name" value="SecA2_Mycobac"/>
    <property type="match status" value="1"/>
</dbReference>
<keyword evidence="4 12" id="KW-1003">Cell membrane</keyword>
<feature type="binding site" evidence="12">
    <location>
        <position position="75"/>
    </location>
    <ligand>
        <name>ATP</name>
        <dbReference type="ChEBI" id="CHEBI:30616"/>
    </ligand>
</feature>
<feature type="domain" description="SecA family profile" evidence="14">
    <location>
        <begin position="1"/>
        <end position="556"/>
    </location>
</feature>
<dbReference type="Pfam" id="PF07516">
    <property type="entry name" value="SecA_SW"/>
    <property type="match status" value="1"/>
</dbReference>
<dbReference type="InterPro" id="IPR011115">
    <property type="entry name" value="SecA_DEAD"/>
</dbReference>
<proteinExistence type="inferred from homology"/>
<evidence type="ECO:0000256" key="7">
    <source>
        <dbReference type="ARBA" id="ARBA00022840"/>
    </source>
</evidence>